<evidence type="ECO:0000313" key="2">
    <source>
        <dbReference type="Proteomes" id="UP000094501"/>
    </source>
</evidence>
<protein>
    <submittedName>
        <fullName evidence="1">Uncharacterized protein</fullName>
    </submittedName>
</protein>
<proteinExistence type="predicted"/>
<sequence length="61" mass="6108">MALPPGRRSAGALRQDGIVDEAFPAMLAETGVPTTIFGQGDQARLAAHLAGKAPAPSPVVG</sequence>
<dbReference type="STRING" id="1774968.AUC68_06835"/>
<reference evidence="1 2" key="1">
    <citation type="journal article" date="2016" name="Environ. Microbiol.">
        <title>New Methyloceanibacter diversity from North Sea sediments includes methanotroph containing solely the soluble methane monooxygenase.</title>
        <authorList>
            <person name="Vekeman B."/>
            <person name="Kerckhof F.M."/>
            <person name="Cremers G."/>
            <person name="de Vos P."/>
            <person name="Vandamme P."/>
            <person name="Boon N."/>
            <person name="Op den Camp H.J."/>
            <person name="Heylen K."/>
        </authorList>
    </citation>
    <scope>NUCLEOTIDE SEQUENCE [LARGE SCALE GENOMIC DNA]</scope>
    <source>
        <strain evidence="1 2">R-67174</strain>
    </source>
</reference>
<name>A0A1E3W180_9HYPH</name>
<evidence type="ECO:0000313" key="1">
    <source>
        <dbReference type="EMBL" id="ODR98886.1"/>
    </source>
</evidence>
<accession>A0A1E3W180</accession>
<dbReference type="AlphaFoldDB" id="A0A1E3W180"/>
<organism evidence="1 2">
    <name type="scientific">Methyloceanibacter methanicus</name>
    <dbReference type="NCBI Taxonomy" id="1774968"/>
    <lineage>
        <taxon>Bacteria</taxon>
        <taxon>Pseudomonadati</taxon>
        <taxon>Pseudomonadota</taxon>
        <taxon>Alphaproteobacteria</taxon>
        <taxon>Hyphomicrobiales</taxon>
        <taxon>Hyphomicrobiaceae</taxon>
        <taxon>Methyloceanibacter</taxon>
    </lineage>
</organism>
<keyword evidence="2" id="KW-1185">Reference proteome</keyword>
<dbReference type="Proteomes" id="UP000094501">
    <property type="component" value="Unassembled WGS sequence"/>
</dbReference>
<comment type="caution">
    <text evidence="1">The sequence shown here is derived from an EMBL/GenBank/DDBJ whole genome shotgun (WGS) entry which is preliminary data.</text>
</comment>
<dbReference type="EMBL" id="LPWG01000012">
    <property type="protein sequence ID" value="ODR98886.1"/>
    <property type="molecule type" value="Genomic_DNA"/>
</dbReference>
<gene>
    <name evidence="1" type="ORF">AUC68_06835</name>
</gene>